<protein>
    <submittedName>
        <fullName evidence="3">Uncharacterized protein</fullName>
    </submittedName>
</protein>
<name>A0A1E3S7L4_9MYCO</name>
<dbReference type="InterPro" id="IPR027417">
    <property type="entry name" value="P-loop_NTPase"/>
</dbReference>
<dbReference type="EMBL" id="MIHC01000103">
    <property type="protein sequence ID" value="ODQ98148.1"/>
    <property type="molecule type" value="Genomic_DNA"/>
</dbReference>
<keyword evidence="4" id="KW-1185">Reference proteome</keyword>
<feature type="coiled-coil region" evidence="1">
    <location>
        <begin position="18"/>
        <end position="62"/>
    </location>
</feature>
<accession>A0A1E3S7L4</accession>
<dbReference type="CDD" id="cd00267">
    <property type="entry name" value="ABC_ATPase"/>
    <property type="match status" value="1"/>
</dbReference>
<proteinExistence type="predicted"/>
<reference evidence="4" key="1">
    <citation type="submission" date="2016-09" db="EMBL/GenBank/DDBJ databases">
        <authorList>
            <person name="Greninger A.L."/>
            <person name="Jerome K.R."/>
            <person name="Mcnair B."/>
            <person name="Wallis C."/>
            <person name="Fang F."/>
        </authorList>
    </citation>
    <scope>NUCLEOTIDE SEQUENCE [LARGE SCALE GENOMIC DNA]</scope>
    <source>
        <strain evidence="4">BC1_M4</strain>
    </source>
</reference>
<organism evidence="3 4">
    <name type="scientific">Mycobacterium sherrisii</name>
    <dbReference type="NCBI Taxonomy" id="243061"/>
    <lineage>
        <taxon>Bacteria</taxon>
        <taxon>Bacillati</taxon>
        <taxon>Actinomycetota</taxon>
        <taxon>Actinomycetes</taxon>
        <taxon>Mycobacteriales</taxon>
        <taxon>Mycobacteriaceae</taxon>
        <taxon>Mycobacterium</taxon>
        <taxon>Mycobacterium simiae complex</taxon>
    </lineage>
</organism>
<evidence type="ECO:0000256" key="1">
    <source>
        <dbReference type="SAM" id="Coils"/>
    </source>
</evidence>
<sequence length="441" mass="49186">MDRIDNQIRTLEDENPDLVALQEQADQLKQAVEGLSEHIGTVKKTIEESDNLRTELAGIEELLQRRQSATIPGAPQDTLDQYTADCRVELNLLDPSGLRDALTDRVKAERERLYDNRNQARRALENIITNFDVEFPDAIPNDGTDFDAKVADYVALCRSIEERALPQAHDQMMKLITTQAPEAIGNLKFLADNEQDSIRRQIAKVNTGLRAVEFNHGTRLTLRADPKQLRAVQEFNERVAAIYRRAAEVAAGDPQAILDQYTDILRLRQKLGGTQPEDRDWARDALDVRKRFLFYCIEETDAGDVIRTHSNSNASSGGEQEKLMAFCLAGALSFNLAKADTDDLRPVFAQLMLDEAFSKSDPQFAHQALSAFRKFGFQLVIVSTLQNANTIEPYIDSVVMVSKRAEASAAGPTASARAMPITEFKQQRDEHAAARSGAAAR</sequence>
<evidence type="ECO:0000256" key="2">
    <source>
        <dbReference type="SAM" id="MobiDB-lite"/>
    </source>
</evidence>
<dbReference type="Pfam" id="PF13558">
    <property type="entry name" value="SbcC_Walker_B"/>
    <property type="match status" value="1"/>
</dbReference>
<comment type="caution">
    <text evidence="3">The sequence shown here is derived from an EMBL/GenBank/DDBJ whole genome shotgun (WGS) entry which is preliminary data.</text>
</comment>
<dbReference type="STRING" id="243061.AWC25_12185"/>
<feature type="region of interest" description="Disordered" evidence="2">
    <location>
        <begin position="412"/>
        <end position="441"/>
    </location>
</feature>
<dbReference type="Proteomes" id="UP000094224">
    <property type="component" value="Unassembled WGS sequence"/>
</dbReference>
<dbReference type="Gene3D" id="3.40.50.300">
    <property type="entry name" value="P-loop containing nucleotide triphosphate hydrolases"/>
    <property type="match status" value="1"/>
</dbReference>
<keyword evidence="1" id="KW-0175">Coiled coil</keyword>
<evidence type="ECO:0000313" key="4">
    <source>
        <dbReference type="Proteomes" id="UP000094224"/>
    </source>
</evidence>
<evidence type="ECO:0000313" key="3">
    <source>
        <dbReference type="EMBL" id="ODQ98148.1"/>
    </source>
</evidence>
<gene>
    <name evidence="3" type="ORF">BHQ21_26020</name>
</gene>
<dbReference type="AlphaFoldDB" id="A0A1E3S7L4"/>